<dbReference type="Proteomes" id="UP000823912">
    <property type="component" value="Unassembled WGS sequence"/>
</dbReference>
<evidence type="ECO:0000259" key="2">
    <source>
        <dbReference type="Pfam" id="PF26011"/>
    </source>
</evidence>
<reference evidence="3" key="1">
    <citation type="submission" date="2020-10" db="EMBL/GenBank/DDBJ databases">
        <authorList>
            <person name="Gilroy R."/>
        </authorList>
    </citation>
    <scope>NUCLEOTIDE SEQUENCE</scope>
    <source>
        <strain evidence="3">ChiSjej5B23-6657</strain>
    </source>
</reference>
<evidence type="ECO:0000313" key="4">
    <source>
        <dbReference type="Proteomes" id="UP000823912"/>
    </source>
</evidence>
<keyword evidence="1" id="KW-1133">Transmembrane helix</keyword>
<reference evidence="3" key="2">
    <citation type="journal article" date="2021" name="PeerJ">
        <title>Extensive microbial diversity within the chicken gut microbiome revealed by metagenomics and culture.</title>
        <authorList>
            <person name="Gilroy R."/>
            <person name="Ravi A."/>
            <person name="Getino M."/>
            <person name="Pursley I."/>
            <person name="Horton D.L."/>
            <person name="Alikhan N.F."/>
            <person name="Baker D."/>
            <person name="Gharbi K."/>
            <person name="Hall N."/>
            <person name="Watson M."/>
            <person name="Adriaenssens E.M."/>
            <person name="Foster-Nyarko E."/>
            <person name="Jarju S."/>
            <person name="Secka A."/>
            <person name="Antonio M."/>
            <person name="Oren A."/>
            <person name="Chaudhuri R.R."/>
            <person name="La Ragione R."/>
            <person name="Hildebrand F."/>
            <person name="Pallen M.J."/>
        </authorList>
    </citation>
    <scope>NUCLEOTIDE SEQUENCE</scope>
    <source>
        <strain evidence="3">ChiSjej5B23-6657</strain>
    </source>
</reference>
<dbReference type="AlphaFoldDB" id="A0A9D1E8W5"/>
<name>A0A9D1E8W5_9FIRM</name>
<evidence type="ECO:0000256" key="1">
    <source>
        <dbReference type="SAM" id="Phobius"/>
    </source>
</evidence>
<keyword evidence="1" id="KW-0812">Transmembrane</keyword>
<feature type="transmembrane region" description="Helical" evidence="1">
    <location>
        <begin position="21"/>
        <end position="39"/>
    </location>
</feature>
<feature type="domain" description="RND related beta-barrel" evidence="2">
    <location>
        <begin position="243"/>
        <end position="312"/>
    </location>
</feature>
<comment type="caution">
    <text evidence="3">The sequence shown here is derived from an EMBL/GenBank/DDBJ whole genome shotgun (WGS) entry which is preliminary data.</text>
</comment>
<proteinExistence type="predicted"/>
<gene>
    <name evidence="3" type="ORF">IAA55_02665</name>
</gene>
<protein>
    <recommendedName>
        <fullName evidence="2">RND related beta-barrel domain-containing protein</fullName>
    </recommendedName>
</protein>
<organism evidence="3 4">
    <name type="scientific">Candidatus Pullilachnospira gallistercoris</name>
    <dbReference type="NCBI Taxonomy" id="2840911"/>
    <lineage>
        <taxon>Bacteria</taxon>
        <taxon>Bacillati</taxon>
        <taxon>Bacillota</taxon>
        <taxon>Clostridia</taxon>
        <taxon>Lachnospirales</taxon>
        <taxon>Lachnospiraceae</taxon>
        <taxon>Lachnospiraceae incertae sedis</taxon>
        <taxon>Candidatus Pullilachnospira</taxon>
    </lineage>
</organism>
<accession>A0A9D1E8W5</accession>
<sequence length="460" mass="51990">MKKKNDKIIKFHRQIHINIGVIIFGVILIYVIFHVFSFLTSKNITVYEVNEGTIAENQEYQALAIRQEQIVTAPVAGDIFYFTPDISRAGVRTRICSIDTTGEITDELTAGASDVVDTEALDLSRVSSSIGTFSGEYTDMDFQKVYAFKNSLTAEIQQLSSEYLLQQLADQVATASSAGTFHMLYAQTPGLVVYQTDGYESVTADNFTEEDLDPSRVTVTDLKGQESVTEGQAVYKLVTSDHWELIAEIDEETASKYEDGEYVEIRFPEDQSTTWAQCQIQQKEDRYYLILSMHDSMDRYASSRFIHIEILSDSETGLKIPNSAITEKEFFTIPRDYFYQGNNSSDWGVLAKSEKGDDEFIIPTIYYETEDYYYVDPQDLPRGTTLQKPDSQDSYLVGSETATLQGVYNVNKGYAVFKQIDILSQTEEYTIVASGTSYGIALYDHIVLQGDEVEENDMIY</sequence>
<keyword evidence="1" id="KW-0472">Membrane</keyword>
<dbReference type="InterPro" id="IPR058729">
    <property type="entry name" value="Beta-barrel_RND-rel"/>
</dbReference>
<dbReference type="EMBL" id="DVHM01000044">
    <property type="protein sequence ID" value="HIR70166.1"/>
    <property type="molecule type" value="Genomic_DNA"/>
</dbReference>
<evidence type="ECO:0000313" key="3">
    <source>
        <dbReference type="EMBL" id="HIR70166.1"/>
    </source>
</evidence>
<dbReference type="Pfam" id="PF26011">
    <property type="entry name" value="Beta-barrel_RND_rel"/>
    <property type="match status" value="1"/>
</dbReference>